<dbReference type="RefSeq" id="WP_280663073.1">
    <property type="nucleotide sequence ID" value="NZ_CP120374.1"/>
</dbReference>
<evidence type="ECO:0000259" key="4">
    <source>
        <dbReference type="PROSITE" id="PS01124"/>
    </source>
</evidence>
<dbReference type="Gene3D" id="1.10.10.60">
    <property type="entry name" value="Homeodomain-like"/>
    <property type="match status" value="2"/>
</dbReference>
<gene>
    <name evidence="5" type="ORF">PZN02_004730</name>
</gene>
<dbReference type="SUPFAM" id="SSF46689">
    <property type="entry name" value="Homeodomain-like"/>
    <property type="match status" value="2"/>
</dbReference>
<sequence>MSFRPLLGDGRIRARQDETVPLQTASWMGSSVVFDSRRWVCQEAELRWTAPHHLVVLTDGGSTSRTSIRTEGKALYEGQDRPGVLTFVPAGAERVGFYRDVDLSYSALWIDPELSLPGLEGLRDIPVLVNRSDPVIGTLLRSLCTEMSLGHLPDTVYVEHLVVLVGLRMASLKGNQFPTTSHGRLGRRTFERVRDYIDAHMASDISLSEVAAIAGMPVDTFARRFKETTGRPPYAYILEERVRRAELFLSDTSIAIGAIAFRLGFSSQSHFTATFRRLKGITPRAYRLQFSPES</sequence>
<feature type="domain" description="HTH araC/xylS-type" evidence="4">
    <location>
        <begin position="191"/>
        <end position="289"/>
    </location>
</feature>
<evidence type="ECO:0000313" key="6">
    <source>
        <dbReference type="Proteomes" id="UP001229355"/>
    </source>
</evidence>
<keyword evidence="3" id="KW-0804">Transcription</keyword>
<keyword evidence="2" id="KW-0238">DNA-binding</keyword>
<organism evidence="5 6">
    <name type="scientific">Sinorhizobium garamanticum</name>
    <dbReference type="NCBI Taxonomy" id="680247"/>
    <lineage>
        <taxon>Bacteria</taxon>
        <taxon>Pseudomonadati</taxon>
        <taxon>Pseudomonadota</taxon>
        <taxon>Alphaproteobacteria</taxon>
        <taxon>Hyphomicrobiales</taxon>
        <taxon>Rhizobiaceae</taxon>
        <taxon>Sinorhizobium/Ensifer group</taxon>
        <taxon>Sinorhizobium</taxon>
    </lineage>
</organism>
<dbReference type="InterPro" id="IPR020449">
    <property type="entry name" value="Tscrpt_reg_AraC-type_HTH"/>
</dbReference>
<dbReference type="InterPro" id="IPR018060">
    <property type="entry name" value="HTH_AraC"/>
</dbReference>
<dbReference type="InterPro" id="IPR050204">
    <property type="entry name" value="AraC_XylS_family_regulators"/>
</dbReference>
<dbReference type="SMART" id="SM00342">
    <property type="entry name" value="HTH_ARAC"/>
    <property type="match status" value="1"/>
</dbReference>
<name>A0ABY8DJM8_9HYPH</name>
<reference evidence="5 6" key="1">
    <citation type="submission" date="2023-03" db="EMBL/GenBank/DDBJ databases">
        <authorList>
            <person name="Kaur S."/>
            <person name="Espinosa-Saiz D."/>
            <person name="Velazquez E."/>
            <person name="Menendez E."/>
            <person name="diCenzo G.C."/>
        </authorList>
    </citation>
    <scope>NUCLEOTIDE SEQUENCE [LARGE SCALE GENOMIC DNA]</scope>
    <source>
        <strain evidence="5 6">LMG 24692</strain>
    </source>
</reference>
<dbReference type="PANTHER" id="PTHR46796:SF6">
    <property type="entry name" value="ARAC SUBFAMILY"/>
    <property type="match status" value="1"/>
</dbReference>
<proteinExistence type="predicted"/>
<dbReference type="EMBL" id="CP120374">
    <property type="protein sequence ID" value="WEX91109.1"/>
    <property type="molecule type" value="Genomic_DNA"/>
</dbReference>
<evidence type="ECO:0000256" key="2">
    <source>
        <dbReference type="ARBA" id="ARBA00023125"/>
    </source>
</evidence>
<dbReference type="InterPro" id="IPR009057">
    <property type="entry name" value="Homeodomain-like_sf"/>
</dbReference>
<evidence type="ECO:0000313" key="5">
    <source>
        <dbReference type="EMBL" id="WEX91109.1"/>
    </source>
</evidence>
<dbReference type="PRINTS" id="PR00032">
    <property type="entry name" value="HTHARAC"/>
</dbReference>
<dbReference type="PROSITE" id="PS00041">
    <property type="entry name" value="HTH_ARAC_FAMILY_1"/>
    <property type="match status" value="1"/>
</dbReference>
<dbReference type="InterPro" id="IPR018062">
    <property type="entry name" value="HTH_AraC-typ_CS"/>
</dbReference>
<accession>A0ABY8DJM8</accession>
<keyword evidence="6" id="KW-1185">Reference proteome</keyword>
<dbReference type="PANTHER" id="PTHR46796">
    <property type="entry name" value="HTH-TYPE TRANSCRIPTIONAL ACTIVATOR RHAS-RELATED"/>
    <property type="match status" value="1"/>
</dbReference>
<evidence type="ECO:0000256" key="1">
    <source>
        <dbReference type="ARBA" id="ARBA00023015"/>
    </source>
</evidence>
<evidence type="ECO:0000256" key="3">
    <source>
        <dbReference type="ARBA" id="ARBA00023163"/>
    </source>
</evidence>
<protein>
    <submittedName>
        <fullName evidence="5">AraC family transcriptional regulator</fullName>
    </submittedName>
</protein>
<dbReference type="Pfam" id="PF12833">
    <property type="entry name" value="HTH_18"/>
    <property type="match status" value="1"/>
</dbReference>
<dbReference type="PROSITE" id="PS01124">
    <property type="entry name" value="HTH_ARAC_FAMILY_2"/>
    <property type="match status" value="1"/>
</dbReference>
<keyword evidence="1" id="KW-0805">Transcription regulation</keyword>
<dbReference type="Proteomes" id="UP001229355">
    <property type="component" value="Chromosome 2"/>
</dbReference>